<evidence type="ECO:0000313" key="1">
    <source>
        <dbReference type="EMBL" id="GFX87904.1"/>
    </source>
</evidence>
<dbReference type="Proteomes" id="UP000887159">
    <property type="component" value="Unassembled WGS sequence"/>
</dbReference>
<name>A0A8X6R873_TRICX</name>
<dbReference type="EMBL" id="BMAU01021040">
    <property type="protein sequence ID" value="GFX87904.1"/>
    <property type="molecule type" value="Genomic_DNA"/>
</dbReference>
<sequence>MDEPRTSSYYYKTDELLRCFNKNTTLRTSSLDVPPCTMSRTPTRFKQHRVTTRPMNCYAVSTRLRRSRQFFLSLPSGRGQPFVNQESVNQESVKCLSKGRRVFWN</sequence>
<gene>
    <name evidence="1" type="ORF">TNCV_4373691</name>
</gene>
<keyword evidence="2" id="KW-1185">Reference proteome</keyword>
<evidence type="ECO:0000313" key="2">
    <source>
        <dbReference type="Proteomes" id="UP000887159"/>
    </source>
</evidence>
<dbReference type="AlphaFoldDB" id="A0A8X6R873"/>
<reference evidence="1" key="1">
    <citation type="submission" date="2020-08" db="EMBL/GenBank/DDBJ databases">
        <title>Multicomponent nature underlies the extraordinary mechanical properties of spider dragline silk.</title>
        <authorList>
            <person name="Kono N."/>
            <person name="Nakamura H."/>
            <person name="Mori M."/>
            <person name="Yoshida Y."/>
            <person name="Ohtoshi R."/>
            <person name="Malay A.D."/>
            <person name="Moran D.A.P."/>
            <person name="Tomita M."/>
            <person name="Numata K."/>
            <person name="Arakawa K."/>
        </authorList>
    </citation>
    <scope>NUCLEOTIDE SEQUENCE</scope>
</reference>
<organism evidence="1 2">
    <name type="scientific">Trichonephila clavipes</name>
    <name type="common">Golden silk orbweaver</name>
    <name type="synonym">Nephila clavipes</name>
    <dbReference type="NCBI Taxonomy" id="2585209"/>
    <lineage>
        <taxon>Eukaryota</taxon>
        <taxon>Metazoa</taxon>
        <taxon>Ecdysozoa</taxon>
        <taxon>Arthropoda</taxon>
        <taxon>Chelicerata</taxon>
        <taxon>Arachnida</taxon>
        <taxon>Araneae</taxon>
        <taxon>Araneomorphae</taxon>
        <taxon>Entelegynae</taxon>
        <taxon>Araneoidea</taxon>
        <taxon>Nephilidae</taxon>
        <taxon>Trichonephila</taxon>
    </lineage>
</organism>
<accession>A0A8X6R873</accession>
<comment type="caution">
    <text evidence="1">The sequence shown here is derived from an EMBL/GenBank/DDBJ whole genome shotgun (WGS) entry which is preliminary data.</text>
</comment>
<proteinExistence type="predicted"/>
<protein>
    <submittedName>
        <fullName evidence="1">Uncharacterized protein</fullName>
    </submittedName>
</protein>